<dbReference type="EMBL" id="BAAALS010000001">
    <property type="protein sequence ID" value="GAA1734684.1"/>
    <property type="molecule type" value="Genomic_DNA"/>
</dbReference>
<dbReference type="SMART" id="SM00849">
    <property type="entry name" value="Lactamase_B"/>
    <property type="match status" value="1"/>
</dbReference>
<accession>A0ABN2JPU4</accession>
<dbReference type="InterPro" id="IPR050114">
    <property type="entry name" value="UPF0173_UPF0282_UlaG_hydrolase"/>
</dbReference>
<evidence type="ECO:0000313" key="3">
    <source>
        <dbReference type="Proteomes" id="UP001500655"/>
    </source>
</evidence>
<name>A0ABN2JPU4_9ACTN</name>
<proteinExistence type="predicted"/>
<evidence type="ECO:0000259" key="1">
    <source>
        <dbReference type="SMART" id="SM00849"/>
    </source>
</evidence>
<dbReference type="SUPFAM" id="SSF56281">
    <property type="entry name" value="Metallo-hydrolase/oxidoreductase"/>
    <property type="match status" value="1"/>
</dbReference>
<feature type="domain" description="Metallo-beta-lactamase" evidence="1">
    <location>
        <begin position="7"/>
        <end position="176"/>
    </location>
</feature>
<evidence type="ECO:0000313" key="2">
    <source>
        <dbReference type="EMBL" id="GAA1734684.1"/>
    </source>
</evidence>
<dbReference type="RefSeq" id="WP_344075515.1">
    <property type="nucleotide sequence ID" value="NZ_BAAALS010000001.1"/>
</dbReference>
<gene>
    <name evidence="2" type="ORF">GCM10009681_01080</name>
</gene>
<dbReference type="Proteomes" id="UP001500655">
    <property type="component" value="Unassembled WGS sequence"/>
</dbReference>
<dbReference type="PANTHER" id="PTHR43546:SF3">
    <property type="entry name" value="UPF0173 METAL-DEPENDENT HYDROLASE MJ1163"/>
    <property type="match status" value="1"/>
</dbReference>
<dbReference type="InterPro" id="IPR036866">
    <property type="entry name" value="RibonucZ/Hydroxyglut_hydro"/>
</dbReference>
<dbReference type="Pfam" id="PF13483">
    <property type="entry name" value="Lactamase_B_3"/>
    <property type="match status" value="1"/>
</dbReference>
<protein>
    <submittedName>
        <fullName evidence="2">MBL fold metallo-hydrolase</fullName>
    </submittedName>
</protein>
<keyword evidence="3" id="KW-1185">Reference proteome</keyword>
<reference evidence="2 3" key="1">
    <citation type="journal article" date="2019" name="Int. J. Syst. Evol. Microbiol.">
        <title>The Global Catalogue of Microorganisms (GCM) 10K type strain sequencing project: providing services to taxonomists for standard genome sequencing and annotation.</title>
        <authorList>
            <consortium name="The Broad Institute Genomics Platform"/>
            <consortium name="The Broad Institute Genome Sequencing Center for Infectious Disease"/>
            <person name="Wu L."/>
            <person name="Ma J."/>
        </authorList>
    </citation>
    <scope>NUCLEOTIDE SEQUENCE [LARGE SCALE GENOMIC DNA]</scope>
    <source>
        <strain evidence="2 3">JCM 13249</strain>
    </source>
</reference>
<dbReference type="InterPro" id="IPR001279">
    <property type="entry name" value="Metallo-B-lactamas"/>
</dbReference>
<organism evidence="2 3">
    <name type="scientific">Luedemannella helvata</name>
    <dbReference type="NCBI Taxonomy" id="349315"/>
    <lineage>
        <taxon>Bacteria</taxon>
        <taxon>Bacillati</taxon>
        <taxon>Actinomycetota</taxon>
        <taxon>Actinomycetes</taxon>
        <taxon>Micromonosporales</taxon>
        <taxon>Micromonosporaceae</taxon>
        <taxon>Luedemannella</taxon>
    </lineage>
</organism>
<sequence>MRFVKYSHSCVRIETGDAVLVIDPGAFSEASALDGVDAVLLTHEHFDHLDIDKLTDALARRPEVRIFTHADVVGKLGDLSSVTTTVASGERFTAAGLPVRAFGGLHAEIHPDIPRVTNLGFLVADALYHPGDSFDLPGEVTGVDTVFVPVSGPWLKLSESVDFVRAIRPRRAVALHDCLLSDAGFLVTDANMSKLSGCEYTRLATGAGLAVSAVD</sequence>
<dbReference type="Gene3D" id="3.60.15.10">
    <property type="entry name" value="Ribonuclease Z/Hydroxyacylglutathione hydrolase-like"/>
    <property type="match status" value="1"/>
</dbReference>
<dbReference type="PANTHER" id="PTHR43546">
    <property type="entry name" value="UPF0173 METAL-DEPENDENT HYDROLASE MJ1163-RELATED"/>
    <property type="match status" value="1"/>
</dbReference>
<comment type="caution">
    <text evidence="2">The sequence shown here is derived from an EMBL/GenBank/DDBJ whole genome shotgun (WGS) entry which is preliminary data.</text>
</comment>